<accession>D5SJ29</accession>
<gene>
    <name evidence="1" type="ORF">SCLAV_p0432</name>
</gene>
<organism evidence="1 2">
    <name type="scientific">Streptomyces clavuligerus</name>
    <dbReference type="NCBI Taxonomy" id="1901"/>
    <lineage>
        <taxon>Bacteria</taxon>
        <taxon>Bacillati</taxon>
        <taxon>Actinomycetota</taxon>
        <taxon>Actinomycetes</taxon>
        <taxon>Kitasatosporales</taxon>
        <taxon>Streptomycetaceae</taxon>
        <taxon>Streptomyces</taxon>
    </lineage>
</organism>
<keyword evidence="2" id="KW-1185">Reference proteome</keyword>
<geneLocation type="plasmid" evidence="1 2">
    <name>pSCL4</name>
</geneLocation>
<dbReference type="AlphaFoldDB" id="D5SJ29"/>
<dbReference type="Proteomes" id="UP000002357">
    <property type="component" value="Plasmid pSCL4"/>
</dbReference>
<proteinExistence type="predicted"/>
<evidence type="ECO:0000313" key="1">
    <source>
        <dbReference type="EMBL" id="EFG03922.2"/>
    </source>
</evidence>
<dbReference type="EMBL" id="CM000914">
    <property type="protein sequence ID" value="EFG03922.2"/>
    <property type="molecule type" value="Genomic_DNA"/>
</dbReference>
<reference evidence="1 2" key="1">
    <citation type="journal article" date="2010" name="Genome Biol. Evol.">
        <title>The sequence of a 1.8-mb bacterial linear plasmid reveals a rich evolutionary reservoir of secondary metabolic pathways.</title>
        <authorList>
            <person name="Medema M.H."/>
            <person name="Trefzer A."/>
            <person name="Kovalchuk A."/>
            <person name="van den Berg M."/>
            <person name="Mueller U."/>
            <person name="Heijne W."/>
            <person name="Wu L."/>
            <person name="Alam M.T."/>
            <person name="Ronning C.M."/>
            <person name="Nierman W.C."/>
            <person name="Bovenberg R.A.L."/>
            <person name="Breitling R."/>
            <person name="Takano E."/>
        </authorList>
    </citation>
    <scope>NUCLEOTIDE SEQUENCE [LARGE SCALE GENOMIC DNA]</scope>
    <source>
        <strain evidence="1">ATCC 27064</strain>
        <plasmid evidence="1 2">pSCL4</plasmid>
    </source>
</reference>
<dbReference type="GeneID" id="93733586"/>
<dbReference type="RefSeq" id="WP_003963088.1">
    <property type="nucleotide sequence ID" value="NZ_CM000914.1"/>
</dbReference>
<keyword evidence="1" id="KW-0614">Plasmid</keyword>
<name>D5SJ29_STRCL</name>
<evidence type="ECO:0000313" key="2">
    <source>
        <dbReference type="Proteomes" id="UP000002357"/>
    </source>
</evidence>
<protein>
    <submittedName>
        <fullName evidence="1">Uncharacterized protein</fullName>
    </submittedName>
</protein>
<sequence length="181" mass="18588">MANTTAVAVLAPAGPPGPGTPPAFPSLVAGTGVLRAEDTGDGNPVHRPPEHGVLAFLSDLAARVVRFLLENEDGPLPIAPGHARGFLRLLASVTELLLQHSTLRQHEKNDDDGGVARLAAQTRMKARRAVDPGDMAALVALVQLTEAVKDLLPLLPPTPAPASAPVFAGAGRLHAMAGGAR</sequence>